<proteinExistence type="predicted"/>
<keyword evidence="1" id="KW-0479">Metal-binding</keyword>
<dbReference type="InterPro" id="IPR007197">
    <property type="entry name" value="rSAM"/>
</dbReference>
<dbReference type="SFLD" id="SFLDS00029">
    <property type="entry name" value="Radical_SAM"/>
    <property type="match status" value="1"/>
</dbReference>
<sequence>MKTGPTIKNRGALSNPEGRFAKTSHEYYDDGWDREEEALPPLETFLYPESAKTIISRNESPDIGFEQSINPYRGCEHGCIYCYARPSHAYMDLSPGLDFETKIFYKQDAAELLRKEINKANYQCKPIVIGANTDPYQPVEGKLKITRSLLEVLLEHQHPVVLITKNSLLERDFDLLAAMAKNNLAKVAVSITSLSTDLKRILEPRTSAPSARLRLVQGLAQHNIPVQVMLAPIIPMVNDMELEGILEAVSRAGARNAAYVLLRLPYEVKDLFKEWLGKHFPERAGHIMSLIRQMRGGKEYDSTFGSRMRGEGEFANLLKMRFQKACRRFGLNTERQIALNTSQFCKKEQGPKQLNLWDEF</sequence>
<protein>
    <submittedName>
        <fullName evidence="5">Radical SAM protein</fullName>
    </submittedName>
</protein>
<dbReference type="NCBIfam" id="NF033668">
    <property type="entry name" value="rSAM_PA0069"/>
    <property type="match status" value="1"/>
</dbReference>
<dbReference type="AlphaFoldDB" id="A0A364LFK8"/>
<dbReference type="SUPFAM" id="SSF102114">
    <property type="entry name" value="Radical SAM enzymes"/>
    <property type="match status" value="1"/>
</dbReference>
<evidence type="ECO:0000259" key="4">
    <source>
        <dbReference type="Pfam" id="PF04055"/>
    </source>
</evidence>
<reference evidence="5 6" key="1">
    <citation type="submission" date="2017-02" db="EMBL/GenBank/DDBJ databases">
        <title>Legionella quilivanii strain from human: case report and whole genome sequencing analysis.</title>
        <authorList>
            <person name="Lalancette C."/>
            <person name="Leduc J.-M."/>
            <person name="Levesque S."/>
            <person name="Fournier E."/>
            <person name="Saoud J."/>
            <person name="Faucher S.P."/>
            <person name="Bernard K."/>
            <person name="Martineau C."/>
            <person name="Longtin J."/>
        </authorList>
    </citation>
    <scope>NUCLEOTIDE SEQUENCE [LARGE SCALE GENOMIC DNA]</scope>
    <source>
        <strain evidence="5 6">ID143958</strain>
    </source>
</reference>
<keyword evidence="2" id="KW-0408">Iron</keyword>
<dbReference type="Pfam" id="PF04055">
    <property type="entry name" value="Radical_SAM"/>
    <property type="match status" value="1"/>
</dbReference>
<evidence type="ECO:0000313" key="6">
    <source>
        <dbReference type="Proteomes" id="UP000249458"/>
    </source>
</evidence>
<feature type="domain" description="Radical SAM core" evidence="4">
    <location>
        <begin position="69"/>
        <end position="248"/>
    </location>
</feature>
<accession>A0A364LFK8</accession>
<dbReference type="RefSeq" id="WP_112220695.1">
    <property type="nucleotide sequence ID" value="NZ_MVJN01000014.1"/>
</dbReference>
<dbReference type="CDD" id="cd01335">
    <property type="entry name" value="Radical_SAM"/>
    <property type="match status" value="1"/>
</dbReference>
<name>A0A364LFK8_9GAMM</name>
<dbReference type="PANTHER" id="PTHR43432:SF3">
    <property type="entry name" value="SLR0285 PROTEIN"/>
    <property type="match status" value="1"/>
</dbReference>
<evidence type="ECO:0000256" key="3">
    <source>
        <dbReference type="ARBA" id="ARBA00023014"/>
    </source>
</evidence>
<dbReference type="Proteomes" id="UP000249458">
    <property type="component" value="Unassembled WGS sequence"/>
</dbReference>
<keyword evidence="3" id="KW-0411">Iron-sulfur</keyword>
<dbReference type="PANTHER" id="PTHR43432">
    <property type="entry name" value="SLR0285 PROTEIN"/>
    <property type="match status" value="1"/>
</dbReference>
<dbReference type="GO" id="GO:0051536">
    <property type="term" value="F:iron-sulfur cluster binding"/>
    <property type="evidence" value="ECO:0007669"/>
    <property type="project" value="UniProtKB-KW"/>
</dbReference>
<evidence type="ECO:0000256" key="2">
    <source>
        <dbReference type="ARBA" id="ARBA00023004"/>
    </source>
</evidence>
<dbReference type="GO" id="GO:0003824">
    <property type="term" value="F:catalytic activity"/>
    <property type="evidence" value="ECO:0007669"/>
    <property type="project" value="InterPro"/>
</dbReference>
<dbReference type="GO" id="GO:0046872">
    <property type="term" value="F:metal ion binding"/>
    <property type="evidence" value="ECO:0007669"/>
    <property type="project" value="UniProtKB-KW"/>
</dbReference>
<evidence type="ECO:0000256" key="1">
    <source>
        <dbReference type="ARBA" id="ARBA00022723"/>
    </source>
</evidence>
<comment type="caution">
    <text evidence="5">The sequence shown here is derived from an EMBL/GenBank/DDBJ whole genome shotgun (WGS) entry which is preliminary data.</text>
</comment>
<dbReference type="InterPro" id="IPR040086">
    <property type="entry name" value="MJ0683-like"/>
</dbReference>
<dbReference type="SFLD" id="SFLDG01084">
    <property type="entry name" value="Uncharacterised_Radical_SAM_Su"/>
    <property type="match status" value="1"/>
</dbReference>
<evidence type="ECO:0000313" key="5">
    <source>
        <dbReference type="EMBL" id="RAP34760.1"/>
    </source>
</evidence>
<dbReference type="InterPro" id="IPR058240">
    <property type="entry name" value="rSAM_sf"/>
</dbReference>
<organism evidence="5 6">
    <name type="scientific">Legionella quinlivanii</name>
    <dbReference type="NCBI Taxonomy" id="45073"/>
    <lineage>
        <taxon>Bacteria</taxon>
        <taxon>Pseudomonadati</taxon>
        <taxon>Pseudomonadota</taxon>
        <taxon>Gammaproteobacteria</taxon>
        <taxon>Legionellales</taxon>
        <taxon>Legionellaceae</taxon>
        <taxon>Legionella</taxon>
    </lineage>
</organism>
<dbReference type="EMBL" id="MVJN01000014">
    <property type="protein sequence ID" value="RAP34760.1"/>
    <property type="molecule type" value="Genomic_DNA"/>
</dbReference>
<dbReference type="Gene3D" id="3.80.30.30">
    <property type="match status" value="1"/>
</dbReference>
<gene>
    <name evidence="5" type="ORF">B1207_15015</name>
</gene>